<name>A0ACB5TEY3_CANBO</name>
<comment type="caution">
    <text evidence="1">The sequence shown here is derived from an EMBL/GenBank/DDBJ whole genome shotgun (WGS) entry which is preliminary data.</text>
</comment>
<gene>
    <name evidence="1" type="ORF">Cboi01_000041800</name>
</gene>
<protein>
    <submittedName>
        <fullName evidence="1">Unnamed protein product</fullName>
    </submittedName>
</protein>
<dbReference type="EMBL" id="BSXV01000107">
    <property type="protein sequence ID" value="GME87522.1"/>
    <property type="molecule type" value="Genomic_DNA"/>
</dbReference>
<dbReference type="Proteomes" id="UP001165101">
    <property type="component" value="Unassembled WGS sequence"/>
</dbReference>
<proteinExistence type="predicted"/>
<evidence type="ECO:0000313" key="1">
    <source>
        <dbReference type="EMBL" id="GME87522.1"/>
    </source>
</evidence>
<organism evidence="1 2">
    <name type="scientific">Candida boidinii</name>
    <name type="common">Yeast</name>
    <dbReference type="NCBI Taxonomy" id="5477"/>
    <lineage>
        <taxon>Eukaryota</taxon>
        <taxon>Fungi</taxon>
        <taxon>Dikarya</taxon>
        <taxon>Ascomycota</taxon>
        <taxon>Saccharomycotina</taxon>
        <taxon>Pichiomycetes</taxon>
        <taxon>Pichiales</taxon>
        <taxon>Pichiaceae</taxon>
        <taxon>Ogataea</taxon>
        <taxon>Ogataea/Candida clade</taxon>
    </lineage>
</organism>
<accession>A0ACB5TEY3</accession>
<evidence type="ECO:0000313" key="2">
    <source>
        <dbReference type="Proteomes" id="UP001165101"/>
    </source>
</evidence>
<reference evidence="1" key="1">
    <citation type="submission" date="2023-04" db="EMBL/GenBank/DDBJ databases">
        <title>Candida boidinii NBRC 1967.</title>
        <authorList>
            <person name="Ichikawa N."/>
            <person name="Sato H."/>
            <person name="Tonouchi N."/>
        </authorList>
    </citation>
    <scope>NUCLEOTIDE SEQUENCE</scope>
    <source>
        <strain evidence="1">NBRC 1967</strain>
    </source>
</reference>
<sequence length="366" mass="39674">MSSSGMQIPDQFTAIGVHDHSKWLEPKAFKYTPHPARDYDIDVKIECCAVCGGDVFGASGAWGDFYLPVAFGHEIVGKVVRVGEAVDRVKVGDRIGIGAQCDSCGTCMRCNNHKEVNCRSAVHTYFGTYKDSGVNTQGGYSDFIRVNEKFAFKIPKELESKYAAPLLCGGITGFKPLMSAGVTKGTKVGVLGIGGIGHMTILFAKAMGAEVYAISRDHSKEEVSKELGADHYIATSDEGFEHQYSDTLDLIVSTGSTLEGETVNKLLLTLVAGGQIITISAPPPSGKLDINPYLLLANNVGISGSVTGSPKDIEYMLNFAVEHNIRPWVEEIPISEANVSKSWQRMKTGDVKFRLVLTDYDKEFNN</sequence>
<keyword evidence="2" id="KW-1185">Reference proteome</keyword>